<dbReference type="AlphaFoldDB" id="A0A1S2NEY9"/>
<evidence type="ECO:0000313" key="3">
    <source>
        <dbReference type="EMBL" id="OIJ43254.1"/>
    </source>
</evidence>
<dbReference type="Proteomes" id="UP000180246">
    <property type="component" value="Unassembled WGS sequence"/>
</dbReference>
<gene>
    <name evidence="3" type="ORF">LO55_4994</name>
</gene>
<dbReference type="PANTHER" id="PTHR33542:SF5">
    <property type="entry name" value="FERROCHELATASE CHE1"/>
    <property type="match status" value="1"/>
</dbReference>
<evidence type="ECO:0000256" key="1">
    <source>
        <dbReference type="ARBA" id="ARBA00022723"/>
    </source>
</evidence>
<dbReference type="GO" id="GO:0046872">
    <property type="term" value="F:metal ion binding"/>
    <property type="evidence" value="ECO:0007669"/>
    <property type="project" value="UniProtKB-KW"/>
</dbReference>
<reference evidence="3 4" key="1">
    <citation type="submission" date="2014-10" db="EMBL/GenBank/DDBJ databases">
        <authorList>
            <person name="Seo M.-J."/>
            <person name="Seok Y.J."/>
            <person name="Cha I.-T."/>
        </authorList>
    </citation>
    <scope>NUCLEOTIDE SEQUENCE [LARGE SCALE GENOMIC DNA]</scope>
    <source>
        <strain evidence="3 4">NEU</strain>
    </source>
</reference>
<evidence type="ECO:0000256" key="2">
    <source>
        <dbReference type="ARBA" id="ARBA00023239"/>
    </source>
</evidence>
<name>A0A1S2NEY9_9BURK</name>
<dbReference type="Pfam" id="PF01903">
    <property type="entry name" value="CbiX"/>
    <property type="match status" value="1"/>
</dbReference>
<dbReference type="SUPFAM" id="SSF53800">
    <property type="entry name" value="Chelatase"/>
    <property type="match status" value="1"/>
</dbReference>
<comment type="caution">
    <text evidence="3">The sequence shown here is derived from an EMBL/GenBank/DDBJ whole genome shotgun (WGS) entry which is preliminary data.</text>
</comment>
<dbReference type="Gene3D" id="3.40.50.1400">
    <property type="match status" value="1"/>
</dbReference>
<dbReference type="PANTHER" id="PTHR33542">
    <property type="entry name" value="SIROHYDROCHLORIN FERROCHELATASE, CHLOROPLASTIC"/>
    <property type="match status" value="1"/>
</dbReference>
<sequence>MTHSTQRGLVLFAHGARAASWAAPFERLRDATQAQAPDCAVTLAFLELMTPNLPDTVAAMVARGIGHVTVVPVFLGQGGHLLRDLPALCDTIRAAHPGLNLNVVGAIGEDPGVQRAMTDYCLAAVGI</sequence>
<keyword evidence="2" id="KW-0456">Lyase</keyword>
<organism evidence="3 4">
    <name type="scientific">Massilia timonae</name>
    <dbReference type="NCBI Taxonomy" id="47229"/>
    <lineage>
        <taxon>Bacteria</taxon>
        <taxon>Pseudomonadati</taxon>
        <taxon>Pseudomonadota</taxon>
        <taxon>Betaproteobacteria</taxon>
        <taxon>Burkholderiales</taxon>
        <taxon>Oxalobacteraceae</taxon>
        <taxon>Telluria group</taxon>
        <taxon>Massilia</taxon>
    </lineage>
</organism>
<proteinExistence type="predicted"/>
<dbReference type="InterPro" id="IPR050963">
    <property type="entry name" value="Sirohydro_Cobaltochel/CbiX"/>
</dbReference>
<accession>A0A1S2NEY9</accession>
<protein>
    <submittedName>
        <fullName evidence="3">CbiX family protein</fullName>
    </submittedName>
</protein>
<dbReference type="GO" id="GO:0016829">
    <property type="term" value="F:lyase activity"/>
    <property type="evidence" value="ECO:0007669"/>
    <property type="project" value="UniProtKB-KW"/>
</dbReference>
<dbReference type="InterPro" id="IPR002762">
    <property type="entry name" value="CbiX-like"/>
</dbReference>
<dbReference type="RefSeq" id="WP_071363484.1">
    <property type="nucleotide sequence ID" value="NZ_JRYB01000001.1"/>
</dbReference>
<dbReference type="CDD" id="cd03416">
    <property type="entry name" value="CbiX_SirB_N"/>
    <property type="match status" value="1"/>
</dbReference>
<keyword evidence="1" id="KW-0479">Metal-binding</keyword>
<evidence type="ECO:0000313" key="4">
    <source>
        <dbReference type="Proteomes" id="UP000180246"/>
    </source>
</evidence>
<dbReference type="EMBL" id="JRYB01000001">
    <property type="protein sequence ID" value="OIJ43254.1"/>
    <property type="molecule type" value="Genomic_DNA"/>
</dbReference>